<evidence type="ECO:0000256" key="7">
    <source>
        <dbReference type="ARBA" id="ARBA00023128"/>
    </source>
</evidence>
<comment type="caution">
    <text evidence="11">The sequence shown here is derived from an EMBL/GenBank/DDBJ whole genome shotgun (WGS) entry which is preliminary data.</text>
</comment>
<keyword evidence="7" id="KW-0496">Mitochondrion</keyword>
<dbReference type="InterPro" id="IPR012762">
    <property type="entry name" value="Ubiq_biosynth_COQ9"/>
</dbReference>
<dbReference type="GO" id="GO:0055105">
    <property type="term" value="F:ubiquitin-protein transferase inhibitor activity"/>
    <property type="evidence" value="ECO:0007669"/>
    <property type="project" value="TreeGrafter"/>
</dbReference>
<evidence type="ECO:0008006" key="13">
    <source>
        <dbReference type="Google" id="ProtNLM"/>
    </source>
</evidence>
<dbReference type="OrthoDB" id="619536at2759"/>
<comment type="function">
    <text evidence="8">Membrane-associated protein that warps the membrane surface to access and bind aromatic isoprenes with high specificity, including ubiquinone (CoQ) isoprene intermediates and presents them directly to COQ7, therefore facilitating the COQ7-mediated hydroxylase step. Participates in the biosynthesis of coenzyme Q, also named ubiquinone, an essential lipid-soluble electron transporter for aerobic cellular respiration.</text>
</comment>
<dbReference type="Pfam" id="PF08568">
    <property type="entry name" value="Kinetochor_Ybp2"/>
    <property type="match status" value="1"/>
</dbReference>
<comment type="similarity">
    <text evidence="3">Belongs to the COQ9 family.</text>
</comment>
<dbReference type="InterPro" id="IPR013718">
    <property type="entry name" value="COQ9_C"/>
</dbReference>
<dbReference type="EMBL" id="CAJOBZ010000043">
    <property type="protein sequence ID" value="CAF4909113.1"/>
    <property type="molecule type" value="Genomic_DNA"/>
</dbReference>
<dbReference type="UniPathway" id="UPA00232"/>
<dbReference type="Gene3D" id="1.10.357.10">
    <property type="entry name" value="Tetracycline Repressor, domain 2"/>
    <property type="match status" value="1"/>
</dbReference>
<organism evidence="11 12">
    <name type="scientific">Pieris macdunnoughi</name>
    <dbReference type="NCBI Taxonomy" id="345717"/>
    <lineage>
        <taxon>Eukaryota</taxon>
        <taxon>Metazoa</taxon>
        <taxon>Ecdysozoa</taxon>
        <taxon>Arthropoda</taxon>
        <taxon>Hexapoda</taxon>
        <taxon>Insecta</taxon>
        <taxon>Pterygota</taxon>
        <taxon>Neoptera</taxon>
        <taxon>Endopterygota</taxon>
        <taxon>Lepidoptera</taxon>
        <taxon>Glossata</taxon>
        <taxon>Ditrysia</taxon>
        <taxon>Papilionoidea</taxon>
        <taxon>Pieridae</taxon>
        <taxon>Pierinae</taxon>
        <taxon>Pieris</taxon>
    </lineage>
</organism>
<dbReference type="GO" id="GO:0006744">
    <property type="term" value="P:ubiquinone biosynthetic process"/>
    <property type="evidence" value="ECO:0007669"/>
    <property type="project" value="UniProtKB-UniPathway"/>
</dbReference>
<sequence length="832" mass="95179">MDQNMDIVNLISSLLDEGKYKEVLTVPKEEKFFNNFRDNCWDLISIVVSKIQNDTITLKPSLYGTCEQLLSLIIESGHHEEALLEFIEQIEVAKNDAQFSIILNPLQQLLIKLYKKRGRTLECCLNSISTYIEAIPIPDLNLEGKERLLMDSDPNVRRIINVYSLLPPFYQPFIKELKTDYNENTGHIIASFLISLLGKPFVYIDLDPEYNYNGQFRQCCSTITEDICFLLKNIFKLFPYLEDCYKESQKYQGKTRESINNDFEDPFKHKEKINLTTLSGLYYIIFSEDFVVPDFAVPHIYSNQYITHIILISVVHLLTFVEYSPQTKALSLGTSILKRFPDNASHSLLTVPIHFKLCKILINVSVYSNYDGNRKQAVKLIEMYVNKFNYRGRISILKYIIDNANHSGMIGYAITLYKNSLDQALKIFDLPECFTGAQLHSMIKKICYLPYGEESDLVELADQIISALNFLRYIALKDMENKTGIRECFTFIEADYLHKLRTGLNMSKAHYEAKLKEINDCKKVQNKNVEVQINIAGTMLDKIPTKNKKDIINSALNAFHLIEAIRNGHRCLKQHIVLAPIIGTPNNLRHYCQIAEKKDKVIPITRTNNEEHQYEDDIKNKILAKSLEFVPKSGWSVEALAAGAEAVGYPGITHGLFPNGGGDLVHYFNVKCNDELVQQMKTWSKDDIKESKIPVQKVENAIMIRLSMIDPYKNTWPKAMAIQTLPNNVPNCLATLLSLVDDICYHTGDRSVDFNWYIRRVGLAGIYKASELFYLTDKSEENNSTRTFVKSRIRDAELIQTALNMNPVTVAPQSLTAAFVTAKNMLGINTLK</sequence>
<feature type="domain" description="COQ9 C-terminal" evidence="9">
    <location>
        <begin position="730"/>
        <end position="797"/>
    </location>
</feature>
<evidence type="ECO:0000259" key="9">
    <source>
        <dbReference type="Pfam" id="PF08511"/>
    </source>
</evidence>
<dbReference type="Pfam" id="PF21392">
    <property type="entry name" value="COQ9_N"/>
    <property type="match status" value="1"/>
</dbReference>
<protein>
    <recommendedName>
        <fullName evidence="13">Ubiquinone biosynthesis protein</fullName>
    </recommendedName>
</protein>
<keyword evidence="6" id="KW-0446">Lipid-binding</keyword>
<dbReference type="FunFam" id="1.10.357.10:FF:000004">
    <property type="entry name" value="Ubiquinone biosynthesis protein COQ9, mitochondrial"/>
    <property type="match status" value="1"/>
</dbReference>
<dbReference type="NCBIfam" id="TIGR02396">
    <property type="entry name" value="diverge_rpsU"/>
    <property type="match status" value="1"/>
</dbReference>
<dbReference type="AlphaFoldDB" id="A0A821VNM3"/>
<dbReference type="Pfam" id="PF08511">
    <property type="entry name" value="COQ9"/>
    <property type="match status" value="1"/>
</dbReference>
<keyword evidence="4" id="KW-0831">Ubiquinone biosynthesis</keyword>
<keyword evidence="12" id="KW-1185">Reference proteome</keyword>
<dbReference type="InterPro" id="IPR048674">
    <property type="entry name" value="COQ9_HTH"/>
</dbReference>
<dbReference type="PANTHER" id="PTHR15430">
    <property type="entry name" value="GLOMULIN"/>
    <property type="match status" value="1"/>
</dbReference>
<dbReference type="GO" id="GO:0008289">
    <property type="term" value="F:lipid binding"/>
    <property type="evidence" value="ECO:0007669"/>
    <property type="project" value="UniProtKB-KW"/>
</dbReference>
<dbReference type="InterPro" id="IPR013877">
    <property type="entry name" value="YAP-bd/ALF4/Glomulin"/>
</dbReference>
<evidence type="ECO:0000256" key="3">
    <source>
        <dbReference type="ARBA" id="ARBA00010766"/>
    </source>
</evidence>
<evidence type="ECO:0000256" key="8">
    <source>
        <dbReference type="ARBA" id="ARBA00058104"/>
    </source>
</evidence>
<evidence type="ECO:0000256" key="5">
    <source>
        <dbReference type="ARBA" id="ARBA00022946"/>
    </source>
</evidence>
<evidence type="ECO:0000313" key="12">
    <source>
        <dbReference type="Proteomes" id="UP000663880"/>
    </source>
</evidence>
<accession>A0A821VNM3</accession>
<evidence type="ECO:0000256" key="2">
    <source>
        <dbReference type="ARBA" id="ARBA00004749"/>
    </source>
</evidence>
<dbReference type="PANTHER" id="PTHR15430:SF1">
    <property type="entry name" value="GLOMULIN"/>
    <property type="match status" value="1"/>
</dbReference>
<evidence type="ECO:0000256" key="1">
    <source>
        <dbReference type="ARBA" id="ARBA00004173"/>
    </source>
</evidence>
<feature type="domain" description="Ubiquinone biosynthesis protein COQ9 HTH" evidence="10">
    <location>
        <begin position="615"/>
        <end position="645"/>
    </location>
</feature>
<evidence type="ECO:0000256" key="4">
    <source>
        <dbReference type="ARBA" id="ARBA00022688"/>
    </source>
</evidence>
<proteinExistence type="inferred from homology"/>
<evidence type="ECO:0000256" key="6">
    <source>
        <dbReference type="ARBA" id="ARBA00023121"/>
    </source>
</evidence>
<dbReference type="Proteomes" id="UP000663880">
    <property type="component" value="Unassembled WGS sequence"/>
</dbReference>
<dbReference type="GO" id="GO:0005739">
    <property type="term" value="C:mitochondrion"/>
    <property type="evidence" value="ECO:0007669"/>
    <property type="project" value="UniProtKB-SubCell"/>
</dbReference>
<evidence type="ECO:0000313" key="11">
    <source>
        <dbReference type="EMBL" id="CAF4909113.1"/>
    </source>
</evidence>
<dbReference type="InterPro" id="IPR019516">
    <property type="entry name" value="Glomulin/ALF4"/>
</dbReference>
<name>A0A821VNM3_9NEOP</name>
<keyword evidence="5" id="KW-0809">Transit peptide</keyword>
<gene>
    <name evidence="11" type="ORF">PMACD_LOCUS11978</name>
</gene>
<evidence type="ECO:0000259" key="10">
    <source>
        <dbReference type="Pfam" id="PF21392"/>
    </source>
</evidence>
<comment type="pathway">
    <text evidence="2">Cofactor biosynthesis; ubiquinone biosynthesis.</text>
</comment>
<comment type="subcellular location">
    <subcellularLocation>
        <location evidence="1">Mitochondrion</location>
    </subcellularLocation>
</comment>
<reference evidence="11" key="1">
    <citation type="submission" date="2021-02" db="EMBL/GenBank/DDBJ databases">
        <authorList>
            <person name="Steward A R."/>
        </authorList>
    </citation>
    <scope>NUCLEOTIDE SEQUENCE</scope>
</reference>